<gene>
    <name evidence="1" type="ORF">MM415A05584_0004</name>
</gene>
<dbReference type="EMBL" id="MT141656">
    <property type="protein sequence ID" value="QJA68864.1"/>
    <property type="molecule type" value="Genomic_DNA"/>
</dbReference>
<protein>
    <submittedName>
        <fullName evidence="1">Uncharacterized protein</fullName>
    </submittedName>
</protein>
<name>A0A6M3JFL1_9ZZZZ</name>
<dbReference type="AlphaFoldDB" id="A0A6M3JFL1"/>
<sequence length="146" mass="16300">MEARIEGGRISVNIVDMLCSLSLEDKRSIIDTLSCDDEILADVTAQLLDGWTEAGSHGGRIGGAIEPFTPLDKARREIALRSGEVAKKEIEDLCNSLRWAKASEERLSDWGFKMYHGEPVTMLPPLTYEDTLKYEVVKREKSCPTI</sequence>
<evidence type="ECO:0000313" key="1">
    <source>
        <dbReference type="EMBL" id="QJA68864.1"/>
    </source>
</evidence>
<proteinExistence type="predicted"/>
<accession>A0A6M3JFL1</accession>
<organism evidence="1">
    <name type="scientific">viral metagenome</name>
    <dbReference type="NCBI Taxonomy" id="1070528"/>
    <lineage>
        <taxon>unclassified sequences</taxon>
        <taxon>metagenomes</taxon>
        <taxon>organismal metagenomes</taxon>
    </lineage>
</organism>
<reference evidence="1" key="1">
    <citation type="submission" date="2020-03" db="EMBL/GenBank/DDBJ databases">
        <title>The deep terrestrial virosphere.</title>
        <authorList>
            <person name="Holmfeldt K."/>
            <person name="Nilsson E."/>
            <person name="Simone D."/>
            <person name="Lopez-Fernandez M."/>
            <person name="Wu X."/>
            <person name="de Brujin I."/>
            <person name="Lundin D."/>
            <person name="Andersson A."/>
            <person name="Bertilsson S."/>
            <person name="Dopson M."/>
        </authorList>
    </citation>
    <scope>NUCLEOTIDE SEQUENCE</scope>
    <source>
        <strain evidence="1">MM415A05584</strain>
    </source>
</reference>